<dbReference type="PANTHER" id="PTHR22901">
    <property type="entry name" value="SIALATE O-ACETYLESTERASE"/>
    <property type="match status" value="1"/>
</dbReference>
<evidence type="ECO:0000313" key="3">
    <source>
        <dbReference type="EMBL" id="RCW45439.1"/>
    </source>
</evidence>
<keyword evidence="1" id="KW-0378">Hydrolase</keyword>
<protein>
    <submittedName>
        <fullName evidence="3">Sialate O-acetylesterase</fullName>
    </submittedName>
</protein>
<evidence type="ECO:0000313" key="4">
    <source>
        <dbReference type="Proteomes" id="UP000252415"/>
    </source>
</evidence>
<dbReference type="InterPro" id="IPR005181">
    <property type="entry name" value="SASA"/>
</dbReference>
<dbReference type="Gene3D" id="3.40.50.1110">
    <property type="entry name" value="SGNH hydrolase"/>
    <property type="match status" value="1"/>
</dbReference>
<evidence type="ECO:0000256" key="1">
    <source>
        <dbReference type="ARBA" id="ARBA00022801"/>
    </source>
</evidence>
<feature type="domain" description="Sialate O-acetylesterase" evidence="2">
    <location>
        <begin position="235"/>
        <end position="355"/>
    </location>
</feature>
<dbReference type="InterPro" id="IPR036514">
    <property type="entry name" value="SGNH_hydro_sf"/>
</dbReference>
<dbReference type="GO" id="GO:0005975">
    <property type="term" value="P:carbohydrate metabolic process"/>
    <property type="evidence" value="ECO:0007669"/>
    <property type="project" value="TreeGrafter"/>
</dbReference>
<accession>A0A368VUG5</accession>
<dbReference type="Proteomes" id="UP000252415">
    <property type="component" value="Unassembled WGS sequence"/>
</dbReference>
<name>A0A368VUG5_9BACL</name>
<reference evidence="3 4" key="1">
    <citation type="submission" date="2018-07" db="EMBL/GenBank/DDBJ databases">
        <title>Genomic Encyclopedia of Type Strains, Phase III (KMG-III): the genomes of soil and plant-associated and newly described type strains.</title>
        <authorList>
            <person name="Whitman W."/>
        </authorList>
    </citation>
    <scope>NUCLEOTIDE SEQUENCE [LARGE SCALE GENOMIC DNA]</scope>
    <source>
        <strain evidence="3 4">CECT 7506</strain>
    </source>
</reference>
<evidence type="ECO:0000259" key="2">
    <source>
        <dbReference type="Pfam" id="PF03629"/>
    </source>
</evidence>
<dbReference type="AlphaFoldDB" id="A0A368VUG5"/>
<comment type="caution">
    <text evidence="3">The sequence shown here is derived from an EMBL/GenBank/DDBJ whole genome shotgun (WGS) entry which is preliminary data.</text>
</comment>
<dbReference type="GO" id="GO:0001681">
    <property type="term" value="F:sialate O-acetylesterase activity"/>
    <property type="evidence" value="ECO:0007669"/>
    <property type="project" value="InterPro"/>
</dbReference>
<dbReference type="InterPro" id="IPR039329">
    <property type="entry name" value="SIAE"/>
</dbReference>
<organism evidence="3 4">
    <name type="scientific">Paenibacillus prosopidis</name>
    <dbReference type="NCBI Taxonomy" id="630520"/>
    <lineage>
        <taxon>Bacteria</taxon>
        <taxon>Bacillati</taxon>
        <taxon>Bacillota</taxon>
        <taxon>Bacilli</taxon>
        <taxon>Bacillales</taxon>
        <taxon>Paenibacillaceae</taxon>
        <taxon>Paenibacillus</taxon>
    </lineage>
</organism>
<gene>
    <name evidence="3" type="ORF">DFP97_11027</name>
</gene>
<sequence length="475" mass="53642">MPVWGTGTDGAAVTVECRGARSEAVVIAGKWKALLCPMETGEPCELIVRSDGREIRLTDVLFGEVWLAGGQSNMEWSLIDSAEGAEEIPAARYPEIRYYNVPKVEWDDGAEHRGEWKICTPDNAPVFSAVAYHFAKSIHHELSIPVGIIGCNWGGTSASCWMREEELKEDEDLRVYIDEFQEQLRDFTWDKFETDKMRYQETVDEYIRLKEQGASPEELGNYPWPPPLSPHNFGRPSGLYHTMLKKASPFAIKGFIYYQGESDAGKALLYEKLLSKLISNWRDIWDNVELPFLFVQLPVYGCDGNPSGEEWPLLRESQQLVSDHVSNTAMAVALDCGVEDDIHPRHKKEVGQRLALLALDHVYGLHIQSSGPVFKEMVIQAPTVFLSFNNLELEQEDETVRESIAGFEVAGDDGRFVLAHAELNEGKIKVWSDQVAVPRHVRYGWANFTDANLKNKYGLPAAPFRTDMSSRRDIQ</sequence>
<keyword evidence="4" id="KW-1185">Reference proteome</keyword>
<dbReference type="Pfam" id="PF03629">
    <property type="entry name" value="SASA"/>
    <property type="match status" value="1"/>
</dbReference>
<dbReference type="EMBL" id="QPJD01000010">
    <property type="protein sequence ID" value="RCW45439.1"/>
    <property type="molecule type" value="Genomic_DNA"/>
</dbReference>
<dbReference type="SUPFAM" id="SSF52266">
    <property type="entry name" value="SGNH hydrolase"/>
    <property type="match status" value="1"/>
</dbReference>
<dbReference type="PANTHER" id="PTHR22901:SF0">
    <property type="entry name" value="SIALATE O-ACETYLESTERASE"/>
    <property type="match status" value="1"/>
</dbReference>
<proteinExistence type="predicted"/>